<reference evidence="3 4" key="1">
    <citation type="submission" date="2018-10" db="EMBL/GenBank/DDBJ databases">
        <authorList>
            <person name="Jung H.S."/>
            <person name="Jeon C.O."/>
        </authorList>
    </citation>
    <scope>NUCLEOTIDE SEQUENCE [LARGE SCALE GENOMIC DNA]</scope>
    <source>
        <strain evidence="3 4">MA-7-27</strain>
    </source>
</reference>
<feature type="domain" description="FAD dependent oxidoreductase" evidence="2">
    <location>
        <begin position="4"/>
        <end position="344"/>
    </location>
</feature>
<evidence type="ECO:0000256" key="1">
    <source>
        <dbReference type="ARBA" id="ARBA00023002"/>
    </source>
</evidence>
<dbReference type="SUPFAM" id="SSF51905">
    <property type="entry name" value="FAD/NAD(P)-binding domain"/>
    <property type="match status" value="1"/>
</dbReference>
<dbReference type="GO" id="GO:0005737">
    <property type="term" value="C:cytoplasm"/>
    <property type="evidence" value="ECO:0007669"/>
    <property type="project" value="TreeGrafter"/>
</dbReference>
<sequence length="377" mass="38903">MIHDYLVIGGGISGASVAYELADAGTVLVLESETALGYHSTGRSAALFTRNYGGPVVRRINAASAPFFVAPPAAFCDSPLLTPRGALTVASADALDRLPALLALSEPGEEVVEITPEEALARVPYLRPERLAGAIYEANVADIDVAGLHQAYLKGARRRGCLIETGAGVTGLEHAAGVWQVRTAGQTHRARIVVNAAGAWADQIGAMAGAASVGLVPMRRTAIIVDAPDGLDLASSPAVDFVATGAYIKPEAGKLMASPGDATPTTPQDVRPEELDIAHLAHWIETETLIPVRRISHSWAGLRSFTADGAPVVGFDPCIPGFLWLAGQGGYGIMMAPALARFAAGLALNGAATPDPSEFGFDAESISPARIGAATDG</sequence>
<dbReference type="AlphaFoldDB" id="A0A3L9Y3Q9"/>
<protein>
    <submittedName>
        <fullName evidence="3">FAD-binding oxidoreductase</fullName>
    </submittedName>
</protein>
<dbReference type="PANTHER" id="PTHR13847:SF287">
    <property type="entry name" value="FAD-DEPENDENT OXIDOREDUCTASE DOMAIN-CONTAINING PROTEIN 1"/>
    <property type="match status" value="1"/>
</dbReference>
<dbReference type="OrthoDB" id="7421214at2"/>
<proteinExistence type="predicted"/>
<organism evidence="3 4">
    <name type="scientific">Rhodophyticola porphyridii</name>
    <dbReference type="NCBI Taxonomy" id="1852017"/>
    <lineage>
        <taxon>Bacteria</taxon>
        <taxon>Pseudomonadati</taxon>
        <taxon>Pseudomonadota</taxon>
        <taxon>Alphaproteobacteria</taxon>
        <taxon>Rhodobacterales</taxon>
        <taxon>Roseobacteraceae</taxon>
        <taxon>Rhodophyticola</taxon>
    </lineage>
</organism>
<dbReference type="EMBL" id="RCNT01000006">
    <property type="protein sequence ID" value="RMA41717.1"/>
    <property type="molecule type" value="Genomic_DNA"/>
</dbReference>
<accession>A0A3L9Y3Q9</accession>
<dbReference type="Gene3D" id="3.30.9.10">
    <property type="entry name" value="D-Amino Acid Oxidase, subunit A, domain 2"/>
    <property type="match status" value="1"/>
</dbReference>
<dbReference type="Gene3D" id="3.50.50.60">
    <property type="entry name" value="FAD/NAD(P)-binding domain"/>
    <property type="match status" value="1"/>
</dbReference>
<dbReference type="InterPro" id="IPR006076">
    <property type="entry name" value="FAD-dep_OxRdtase"/>
</dbReference>
<gene>
    <name evidence="3" type="ORF">D9R08_12695</name>
</gene>
<dbReference type="InterPro" id="IPR036188">
    <property type="entry name" value="FAD/NAD-bd_sf"/>
</dbReference>
<dbReference type="RefSeq" id="WP_121898431.1">
    <property type="nucleotide sequence ID" value="NZ_RCNT01000006.1"/>
</dbReference>
<evidence type="ECO:0000313" key="3">
    <source>
        <dbReference type="EMBL" id="RMA41717.1"/>
    </source>
</evidence>
<evidence type="ECO:0000259" key="2">
    <source>
        <dbReference type="Pfam" id="PF01266"/>
    </source>
</evidence>
<comment type="caution">
    <text evidence="3">The sequence shown here is derived from an EMBL/GenBank/DDBJ whole genome shotgun (WGS) entry which is preliminary data.</text>
</comment>
<keyword evidence="4" id="KW-1185">Reference proteome</keyword>
<dbReference type="Proteomes" id="UP000281343">
    <property type="component" value="Unassembled WGS sequence"/>
</dbReference>
<keyword evidence="1" id="KW-0560">Oxidoreductase</keyword>
<dbReference type="GO" id="GO:0016491">
    <property type="term" value="F:oxidoreductase activity"/>
    <property type="evidence" value="ECO:0007669"/>
    <property type="project" value="UniProtKB-KW"/>
</dbReference>
<name>A0A3L9Y3Q9_9RHOB</name>
<dbReference type="Pfam" id="PF01266">
    <property type="entry name" value="DAO"/>
    <property type="match status" value="1"/>
</dbReference>
<evidence type="ECO:0000313" key="4">
    <source>
        <dbReference type="Proteomes" id="UP000281343"/>
    </source>
</evidence>
<dbReference type="PANTHER" id="PTHR13847">
    <property type="entry name" value="SARCOSINE DEHYDROGENASE-RELATED"/>
    <property type="match status" value="1"/>
</dbReference>